<proteinExistence type="predicted"/>
<reference evidence="1" key="1">
    <citation type="submission" date="2022-04" db="EMBL/GenBank/DDBJ databases">
        <title>Jade perch genome.</title>
        <authorList>
            <person name="Chao B."/>
        </authorList>
    </citation>
    <scope>NUCLEOTIDE SEQUENCE</scope>
    <source>
        <strain evidence="1">CB-2022</strain>
    </source>
</reference>
<comment type="caution">
    <text evidence="1">The sequence shown here is derived from an EMBL/GenBank/DDBJ whole genome shotgun (WGS) entry which is preliminary data.</text>
</comment>
<gene>
    <name evidence="1" type="ORF">L3Q82_011179</name>
</gene>
<dbReference type="Proteomes" id="UP000831701">
    <property type="component" value="Chromosome 13"/>
</dbReference>
<dbReference type="EMBL" id="CM041543">
    <property type="protein sequence ID" value="KAI3364377.1"/>
    <property type="molecule type" value="Genomic_DNA"/>
</dbReference>
<organism evidence="1 2">
    <name type="scientific">Scortum barcoo</name>
    <name type="common">barcoo grunter</name>
    <dbReference type="NCBI Taxonomy" id="214431"/>
    <lineage>
        <taxon>Eukaryota</taxon>
        <taxon>Metazoa</taxon>
        <taxon>Chordata</taxon>
        <taxon>Craniata</taxon>
        <taxon>Vertebrata</taxon>
        <taxon>Euteleostomi</taxon>
        <taxon>Actinopterygii</taxon>
        <taxon>Neopterygii</taxon>
        <taxon>Teleostei</taxon>
        <taxon>Neoteleostei</taxon>
        <taxon>Acanthomorphata</taxon>
        <taxon>Eupercaria</taxon>
        <taxon>Centrarchiformes</taxon>
        <taxon>Terapontoidei</taxon>
        <taxon>Terapontidae</taxon>
        <taxon>Scortum</taxon>
    </lineage>
</organism>
<name>A0ACB8W8N2_9TELE</name>
<sequence length="177" mass="19850">IRGALRNATFHMDGKNYNFDNRDSITCEPCDPNTHYAPMKSTECLKKKSVYLEWNDVYHDTLLAFTAPGTLLTIVVRIIFLACWNTPVVRASVGPICILLLLSLLSTFVSVILFGGEPSNMQCKARQVLFGLTFTLCVSCILVKSFKIILAFEFDPSVSRVLKKLHHPYIIIAVCMS</sequence>
<keyword evidence="2" id="KW-1185">Reference proteome</keyword>
<accession>A0ACB8W8N2</accession>
<evidence type="ECO:0000313" key="1">
    <source>
        <dbReference type="EMBL" id="KAI3364377.1"/>
    </source>
</evidence>
<feature type="non-terminal residue" evidence="1">
    <location>
        <position position="177"/>
    </location>
</feature>
<protein>
    <submittedName>
        <fullName evidence="1">Uncharacterized protein</fullName>
    </submittedName>
</protein>
<feature type="non-terminal residue" evidence="1">
    <location>
        <position position="1"/>
    </location>
</feature>
<evidence type="ECO:0000313" key="2">
    <source>
        <dbReference type="Proteomes" id="UP000831701"/>
    </source>
</evidence>